<dbReference type="OrthoDB" id="5870696at2"/>
<evidence type="ECO:0000313" key="4">
    <source>
        <dbReference type="EMBL" id="RIH93660.1"/>
    </source>
</evidence>
<dbReference type="Gene3D" id="3.30.70.260">
    <property type="match status" value="1"/>
</dbReference>
<evidence type="ECO:0000256" key="2">
    <source>
        <dbReference type="ARBA" id="ARBA00023235"/>
    </source>
</evidence>
<organism evidence="4 5">
    <name type="scientific">Meiothermus granaticius NBRC 107808</name>
    <dbReference type="NCBI Taxonomy" id="1227551"/>
    <lineage>
        <taxon>Bacteria</taxon>
        <taxon>Thermotogati</taxon>
        <taxon>Deinococcota</taxon>
        <taxon>Deinococci</taxon>
        <taxon>Thermales</taxon>
        <taxon>Thermaceae</taxon>
        <taxon>Meiothermus</taxon>
    </lineage>
</organism>
<feature type="binding site" evidence="3">
    <location>
        <position position="125"/>
    </location>
    <ligand>
        <name>substrate</name>
    </ligand>
</feature>
<feature type="binding site" evidence="3">
    <location>
        <begin position="98"/>
        <end position="101"/>
    </location>
    <ligand>
        <name>substrate</name>
    </ligand>
</feature>
<proteinExistence type="inferred from homology"/>
<dbReference type="InterPro" id="IPR004788">
    <property type="entry name" value="Ribose5P_isomerase_type_A"/>
</dbReference>
<evidence type="ECO:0000256" key="1">
    <source>
        <dbReference type="ARBA" id="ARBA00001713"/>
    </source>
</evidence>
<dbReference type="NCBIfam" id="TIGR00021">
    <property type="entry name" value="rpiA"/>
    <property type="match status" value="1"/>
</dbReference>
<dbReference type="RefSeq" id="WP_119356010.1">
    <property type="nucleotide sequence ID" value="NZ_BJXM01000007.1"/>
</dbReference>
<dbReference type="SUPFAM" id="SSF100950">
    <property type="entry name" value="NagB/RpiA/CoA transferase-like"/>
    <property type="match status" value="1"/>
</dbReference>
<keyword evidence="5" id="KW-1185">Reference proteome</keyword>
<dbReference type="GO" id="GO:0009052">
    <property type="term" value="P:pentose-phosphate shunt, non-oxidative branch"/>
    <property type="evidence" value="ECO:0007669"/>
    <property type="project" value="UniProtKB-UniRule"/>
</dbReference>
<dbReference type="AlphaFoldDB" id="A0A399FBW6"/>
<dbReference type="InterPro" id="IPR037171">
    <property type="entry name" value="NagB/RpiA_transferase-like"/>
</dbReference>
<name>A0A399FBW6_9DEIN</name>
<dbReference type="SUPFAM" id="SSF75445">
    <property type="entry name" value="D-ribose-5-phosphate isomerase (RpiA), lid domain"/>
    <property type="match status" value="1"/>
</dbReference>
<comment type="caution">
    <text evidence="4">The sequence shown here is derived from an EMBL/GenBank/DDBJ whole genome shotgun (WGS) entry which is preliminary data.</text>
</comment>
<dbReference type="FunFam" id="3.40.50.1360:FF:000001">
    <property type="entry name" value="Ribose-5-phosphate isomerase A"/>
    <property type="match status" value="1"/>
</dbReference>
<comment type="subunit">
    <text evidence="3">Homodimer.</text>
</comment>
<evidence type="ECO:0000256" key="3">
    <source>
        <dbReference type="HAMAP-Rule" id="MF_00170"/>
    </source>
</evidence>
<accession>A0A399FBW6</accession>
<comment type="function">
    <text evidence="3">Catalyzes the reversible conversion of ribose-5-phosphate to ribulose 5-phosphate.</text>
</comment>
<comment type="catalytic activity">
    <reaction evidence="1 3">
        <text>aldehydo-D-ribose 5-phosphate = D-ribulose 5-phosphate</text>
        <dbReference type="Rhea" id="RHEA:14657"/>
        <dbReference type="ChEBI" id="CHEBI:58121"/>
        <dbReference type="ChEBI" id="CHEBI:58273"/>
        <dbReference type="EC" id="5.3.1.6"/>
    </reaction>
</comment>
<comment type="similarity">
    <text evidence="3">Belongs to the ribose 5-phosphate isomerase family.</text>
</comment>
<dbReference type="UniPathway" id="UPA00115">
    <property type="reaction ID" value="UER00412"/>
</dbReference>
<feature type="active site" description="Proton acceptor" evidence="3">
    <location>
        <position position="107"/>
    </location>
</feature>
<dbReference type="Gene3D" id="3.40.50.1360">
    <property type="match status" value="1"/>
</dbReference>
<sequence>MENLETYKQQAALAAVQHIESGMVVGLGTGSTAKYAVLEVGRKLREGELRDIRAVPTSEATARLAAAQGIPLMELDPSGVDLAIDGADEIDPRLNLIKGLGGALLREKIVEQTARLFVVVADHTKRVERLGRGVLPLEIVPFGYRVTLKRLEAFGEPQLWMSQGVPFVTDGGNFAVKLRVSPIQEPAQLHAQLKGLVGVVETGLFPGMARRAYVASEAGVERMDSSL</sequence>
<dbReference type="PANTHER" id="PTHR43748:SF3">
    <property type="entry name" value="RIBOSE-5-PHOSPHATE ISOMERASE 3, CHLOROPLASTIC-RELATED"/>
    <property type="match status" value="1"/>
</dbReference>
<dbReference type="Proteomes" id="UP000266178">
    <property type="component" value="Unassembled WGS sequence"/>
</dbReference>
<dbReference type="CDD" id="cd01398">
    <property type="entry name" value="RPI_A"/>
    <property type="match status" value="1"/>
</dbReference>
<evidence type="ECO:0000313" key="5">
    <source>
        <dbReference type="Proteomes" id="UP000266178"/>
    </source>
</evidence>
<dbReference type="Pfam" id="PF06026">
    <property type="entry name" value="Rib_5-P_isom_A"/>
    <property type="match status" value="1"/>
</dbReference>
<protein>
    <recommendedName>
        <fullName evidence="3">Ribose-5-phosphate isomerase A</fullName>
        <ecNumber evidence="3">5.3.1.6</ecNumber>
    </recommendedName>
    <alternativeName>
        <fullName evidence="3">Phosphoriboisomerase A</fullName>
        <shortName evidence="3">PRI</shortName>
    </alternativeName>
</protein>
<dbReference type="EMBL" id="QWLB01000004">
    <property type="protein sequence ID" value="RIH93660.1"/>
    <property type="molecule type" value="Genomic_DNA"/>
</dbReference>
<dbReference type="PANTHER" id="PTHR43748">
    <property type="entry name" value="RIBOSE-5-PHOSPHATE ISOMERASE 3, CHLOROPLASTIC-RELATED"/>
    <property type="match status" value="1"/>
</dbReference>
<keyword evidence="2 3" id="KW-0413">Isomerase</keyword>
<reference evidence="4 5" key="1">
    <citation type="submission" date="2018-08" db="EMBL/GenBank/DDBJ databases">
        <title>Meiothermus granaticius genome AF-68 sequencing project.</title>
        <authorList>
            <person name="Da Costa M.S."/>
            <person name="Albuquerque L."/>
            <person name="Raposo P."/>
            <person name="Froufe H.J.C."/>
            <person name="Barroso C.S."/>
            <person name="Egas C."/>
        </authorList>
    </citation>
    <scope>NUCLEOTIDE SEQUENCE [LARGE SCALE GENOMIC DNA]</scope>
    <source>
        <strain evidence="4 5">AF-68</strain>
    </source>
</reference>
<comment type="pathway">
    <text evidence="3">Carbohydrate degradation; pentose phosphate pathway; D-ribose 5-phosphate from D-ribulose 5-phosphate (non-oxidative stage): step 1/1.</text>
</comment>
<feature type="binding site" evidence="3">
    <location>
        <begin position="29"/>
        <end position="32"/>
    </location>
    <ligand>
        <name>substrate</name>
    </ligand>
</feature>
<dbReference type="InterPro" id="IPR020672">
    <property type="entry name" value="Ribose5P_isomerase_typA_subgr"/>
</dbReference>
<dbReference type="InterPro" id="IPR050262">
    <property type="entry name" value="Ribose-5P_isomerase"/>
</dbReference>
<dbReference type="HAMAP" id="MF_00170">
    <property type="entry name" value="Rib_5P_isom_A"/>
    <property type="match status" value="1"/>
</dbReference>
<dbReference type="EC" id="5.3.1.6" evidence="3"/>
<dbReference type="NCBIfam" id="NF001924">
    <property type="entry name" value="PRK00702.1"/>
    <property type="match status" value="1"/>
</dbReference>
<dbReference type="GO" id="GO:0004751">
    <property type="term" value="F:ribose-5-phosphate isomerase activity"/>
    <property type="evidence" value="ECO:0007669"/>
    <property type="project" value="UniProtKB-UniRule"/>
</dbReference>
<feature type="binding site" evidence="3">
    <location>
        <begin position="85"/>
        <end position="88"/>
    </location>
    <ligand>
        <name>substrate</name>
    </ligand>
</feature>
<gene>
    <name evidence="3 4" type="primary">rpiA</name>
    <name evidence="4" type="ORF">Mgrana_00486</name>
</gene>